<dbReference type="Pfam" id="PF20974">
    <property type="entry name" value="tRNA-synt_1c_C2"/>
    <property type="match status" value="1"/>
</dbReference>
<evidence type="ECO:0000313" key="3">
    <source>
        <dbReference type="EMBL" id="KPK71444.1"/>
    </source>
</evidence>
<organism evidence="3 4">
    <name type="scientific">candidate division WOR_3 bacterium SM23_60</name>
    <dbReference type="NCBI Taxonomy" id="1703780"/>
    <lineage>
        <taxon>Bacteria</taxon>
        <taxon>Bacteria division WOR-3</taxon>
    </lineage>
</organism>
<sequence>DFTANLNPDSMQILNECMLEPGLAQAEPGDRYQFERQGYFCVDPDSTKDKLVFNRTVSLRDTWAKIAKTQQ</sequence>
<dbReference type="EMBL" id="LJUO01000062">
    <property type="protein sequence ID" value="KPK71444.1"/>
    <property type="molecule type" value="Genomic_DNA"/>
</dbReference>
<proteinExistence type="predicted"/>
<protein>
    <recommendedName>
        <fullName evidence="2">tRNA synthetases class I (E and Q) anti-codon binding domain-containing protein</fullName>
    </recommendedName>
</protein>
<dbReference type="SUPFAM" id="SSF50715">
    <property type="entry name" value="Ribosomal protein L25-like"/>
    <property type="match status" value="1"/>
</dbReference>
<dbReference type="InterPro" id="IPR049437">
    <property type="entry name" value="tRNA-synt_1c_C2"/>
</dbReference>
<dbReference type="Proteomes" id="UP000051096">
    <property type="component" value="Unassembled WGS sequence"/>
</dbReference>
<dbReference type="GO" id="GO:0006412">
    <property type="term" value="P:translation"/>
    <property type="evidence" value="ECO:0007669"/>
    <property type="project" value="UniProtKB-KW"/>
</dbReference>
<dbReference type="InterPro" id="IPR020056">
    <property type="entry name" value="Rbsml_bL25/Gln-tRNA_synth_N"/>
</dbReference>
<feature type="non-terminal residue" evidence="3">
    <location>
        <position position="1"/>
    </location>
</feature>
<evidence type="ECO:0000313" key="4">
    <source>
        <dbReference type="Proteomes" id="UP000051096"/>
    </source>
</evidence>
<comment type="caution">
    <text evidence="3">The sequence shown here is derived from an EMBL/GenBank/DDBJ whole genome shotgun (WGS) entry which is preliminary data.</text>
</comment>
<evidence type="ECO:0000256" key="1">
    <source>
        <dbReference type="ARBA" id="ARBA00022917"/>
    </source>
</evidence>
<dbReference type="InterPro" id="IPR011035">
    <property type="entry name" value="Ribosomal_bL25/Gln-tRNA_synth"/>
</dbReference>
<keyword evidence="1" id="KW-0648">Protein biosynthesis</keyword>
<feature type="domain" description="tRNA synthetases class I (E and Q) anti-codon binding" evidence="2">
    <location>
        <begin position="3"/>
        <end position="43"/>
    </location>
</feature>
<dbReference type="Gene3D" id="2.40.240.10">
    <property type="entry name" value="Ribosomal Protein L25, Chain P"/>
    <property type="match status" value="1"/>
</dbReference>
<gene>
    <name evidence="3" type="ORF">AMJ87_07265</name>
</gene>
<accession>A0A0S8GGI4</accession>
<name>A0A0S8GGI4_UNCW3</name>
<dbReference type="AlphaFoldDB" id="A0A0S8GGI4"/>
<reference evidence="3 4" key="1">
    <citation type="journal article" date="2015" name="Microbiome">
        <title>Genomic resolution of linkages in carbon, nitrogen, and sulfur cycling among widespread estuary sediment bacteria.</title>
        <authorList>
            <person name="Baker B.J."/>
            <person name="Lazar C.S."/>
            <person name="Teske A.P."/>
            <person name="Dick G.J."/>
        </authorList>
    </citation>
    <scope>NUCLEOTIDE SEQUENCE [LARGE SCALE GENOMIC DNA]</scope>
    <source>
        <strain evidence="3">SM23_60</strain>
    </source>
</reference>
<dbReference type="PATRIC" id="fig|1703780.3.peg.174"/>
<evidence type="ECO:0000259" key="2">
    <source>
        <dbReference type="Pfam" id="PF20974"/>
    </source>
</evidence>